<organism evidence="1 2">
    <name type="scientific">Mediterraneibacter gnavus</name>
    <name type="common">Ruminococcus gnavus</name>
    <dbReference type="NCBI Taxonomy" id="33038"/>
    <lineage>
        <taxon>Bacteria</taxon>
        <taxon>Bacillati</taxon>
        <taxon>Bacillota</taxon>
        <taxon>Clostridia</taxon>
        <taxon>Lachnospirales</taxon>
        <taxon>Lachnospiraceae</taxon>
        <taxon>Mediterraneibacter</taxon>
    </lineage>
</organism>
<evidence type="ECO:0000313" key="1">
    <source>
        <dbReference type="EMBL" id="MCZ0666469.1"/>
    </source>
</evidence>
<dbReference type="EMBL" id="JAPRAY010000003">
    <property type="protein sequence ID" value="MCZ0666469.1"/>
    <property type="molecule type" value="Genomic_DNA"/>
</dbReference>
<dbReference type="Proteomes" id="UP001079535">
    <property type="component" value="Unassembled WGS sequence"/>
</dbReference>
<gene>
    <name evidence="1" type="ORF">OZZ17_02815</name>
</gene>
<reference evidence="1" key="1">
    <citation type="submission" date="2022-11" db="EMBL/GenBank/DDBJ databases">
        <title>Temperate bacteriophages infecting mucin-degrading bacterium Ruminococcus gnavus from the human gut.</title>
        <authorList>
            <person name="Buttimer C."/>
        </authorList>
    </citation>
    <scope>NUCLEOTIDE SEQUENCE</scope>
    <source>
        <strain evidence="1">CCUG 49994</strain>
    </source>
</reference>
<dbReference type="AlphaFoldDB" id="A0A396G648"/>
<evidence type="ECO:0000313" key="2">
    <source>
        <dbReference type="Proteomes" id="UP001079535"/>
    </source>
</evidence>
<dbReference type="RefSeq" id="WP_118401429.1">
    <property type="nucleotide sequence ID" value="NZ_JAPRAY010000003.1"/>
</dbReference>
<proteinExistence type="predicted"/>
<protein>
    <submittedName>
        <fullName evidence="1">Uncharacterized protein</fullName>
    </submittedName>
</protein>
<comment type="caution">
    <text evidence="1">The sequence shown here is derived from an EMBL/GenBank/DDBJ whole genome shotgun (WGS) entry which is preliminary data.</text>
</comment>
<name>A0A396G648_MEDGN</name>
<accession>A0A396G648</accession>
<sequence length="150" mass="17407">MAKTILKALSTVESKLPTLPLEDGQLIFVYDKKKIVLDNHGIRTVYEQIQTIEKEEQRVGLLAPIDSFYFVIETSILWRYANGHWIQITSQPAEKIISKDSYLKFPPIGSSNQIYIDTTENATYRWDDKSLKYYCVGRDYMNIKIIDGCF</sequence>